<protein>
    <submittedName>
        <fullName evidence="2">Uncharacterized protein</fullName>
    </submittedName>
</protein>
<dbReference type="EMBL" id="MVGT01000206">
    <property type="protein sequence ID" value="OVA19355.1"/>
    <property type="molecule type" value="Genomic_DNA"/>
</dbReference>
<evidence type="ECO:0000313" key="3">
    <source>
        <dbReference type="Proteomes" id="UP000195402"/>
    </source>
</evidence>
<keyword evidence="3" id="KW-1185">Reference proteome</keyword>
<dbReference type="InParanoid" id="A0A200R9G1"/>
<evidence type="ECO:0000256" key="1">
    <source>
        <dbReference type="SAM" id="Coils"/>
    </source>
</evidence>
<keyword evidence="1" id="KW-0175">Coiled coil</keyword>
<feature type="coiled-coil region" evidence="1">
    <location>
        <begin position="361"/>
        <end position="388"/>
    </location>
</feature>
<sequence>MNSSGELRCWAVNIRQPPFKIFLPTGCPTYSSQEALDLWEAQLRMIGTFMSQLAERAMDYITSGGSKKKYVALASGAADSSAKRSRPVALAARSKCLRTSLTSSVSEMVESLFRNEDYSRDEGTESHHDAYRNVVLDDNDEVPPSFEDVRPPANEAKVEDVSPLVRRKGKGIVVQLEAAKTKVGVDLLLVHVTVDDDEVEQVVEETEEIREDLAQAARLEELVGAMVGWWDLIKLLRLLIMQSPQAPEGTTSVVRPNTSPIAPPPPVGFNSLGWVVPSTGGASRDLPEDLAEESTTFCGDMSERLLQKWKRRITDAEKGGCNVKWLKDHLCVVRAAWEEGHAFNNVVAARKQPLLLLYQRKTAMEVELTNLRAKVVALEKELAEMRLSRVFKD</sequence>
<evidence type="ECO:0000313" key="2">
    <source>
        <dbReference type="EMBL" id="OVA19355.1"/>
    </source>
</evidence>
<gene>
    <name evidence="2" type="ORF">BVC80_1531g21</name>
</gene>
<organism evidence="2 3">
    <name type="scientific">Macleaya cordata</name>
    <name type="common">Five-seeded plume-poppy</name>
    <name type="synonym">Bocconia cordata</name>
    <dbReference type="NCBI Taxonomy" id="56857"/>
    <lineage>
        <taxon>Eukaryota</taxon>
        <taxon>Viridiplantae</taxon>
        <taxon>Streptophyta</taxon>
        <taxon>Embryophyta</taxon>
        <taxon>Tracheophyta</taxon>
        <taxon>Spermatophyta</taxon>
        <taxon>Magnoliopsida</taxon>
        <taxon>Ranunculales</taxon>
        <taxon>Papaveraceae</taxon>
        <taxon>Papaveroideae</taxon>
        <taxon>Macleaya</taxon>
    </lineage>
</organism>
<dbReference type="AlphaFoldDB" id="A0A200R9G1"/>
<reference evidence="2 3" key="1">
    <citation type="journal article" date="2017" name="Mol. Plant">
        <title>The Genome of Medicinal Plant Macleaya cordata Provides New Insights into Benzylisoquinoline Alkaloids Metabolism.</title>
        <authorList>
            <person name="Liu X."/>
            <person name="Liu Y."/>
            <person name="Huang P."/>
            <person name="Ma Y."/>
            <person name="Qing Z."/>
            <person name="Tang Q."/>
            <person name="Cao H."/>
            <person name="Cheng P."/>
            <person name="Zheng Y."/>
            <person name="Yuan Z."/>
            <person name="Zhou Y."/>
            <person name="Liu J."/>
            <person name="Tang Z."/>
            <person name="Zhuo Y."/>
            <person name="Zhang Y."/>
            <person name="Yu L."/>
            <person name="Huang J."/>
            <person name="Yang P."/>
            <person name="Peng Q."/>
            <person name="Zhang J."/>
            <person name="Jiang W."/>
            <person name="Zhang Z."/>
            <person name="Lin K."/>
            <person name="Ro D.K."/>
            <person name="Chen X."/>
            <person name="Xiong X."/>
            <person name="Shang Y."/>
            <person name="Huang S."/>
            <person name="Zeng J."/>
        </authorList>
    </citation>
    <scope>NUCLEOTIDE SEQUENCE [LARGE SCALE GENOMIC DNA]</scope>
    <source>
        <strain evidence="3">cv. BLH2017</strain>
        <tissue evidence="2">Root</tissue>
    </source>
</reference>
<accession>A0A200R9G1</accession>
<proteinExistence type="predicted"/>
<comment type="caution">
    <text evidence="2">The sequence shown here is derived from an EMBL/GenBank/DDBJ whole genome shotgun (WGS) entry which is preliminary data.</text>
</comment>
<name>A0A200R9G1_MACCD</name>
<dbReference type="Proteomes" id="UP000195402">
    <property type="component" value="Unassembled WGS sequence"/>
</dbReference>